<accession>A0A4Z0A7K9</accession>
<feature type="domain" description="Fatty acid synthase beta subunit AflB /Fas1-like central" evidence="2">
    <location>
        <begin position="365"/>
        <end position="396"/>
    </location>
</feature>
<sequence length="396" mass="43236">MLVVADLPLNGLESHIAKTNKQLPANSQLQISLFNALKVFVVIGPPRVLYGLVTSLRKVRAPSGLDQSKVLFSQRKFAFGIRFLIIAVPYHSEYLRGAINKLFEEDLKGEELWSPSDFVSPDYNTEDLNVVDRSLCDRIFTLPIHWSKATDFSKTVTHAIDFGSGGISSIDPMVARNLDGRGVRVIVAGDKGKGDAELYSVRGVKHEQSWIKKWSPSLVKMSDGKIHIDTRFTRLLNKPPIMVAGMTPAAVRVGFVSAVVSVGYHVELAGGGHYSSAALRTKVAEIRSNIPAGVGLTLDALYVNPRQFGFQLPLWFAAGIPATEKAAEIIEGLASAGIRHVSFKPVPSMASDKVVIIAAANPTFPIILQWTGRAGGHHSCEDFHWPILSTYSSIRQ</sequence>
<keyword evidence="4" id="KW-1185">Reference proteome</keyword>
<dbReference type="GO" id="GO:0005835">
    <property type="term" value="C:fatty acid synthase complex"/>
    <property type="evidence" value="ECO:0007669"/>
    <property type="project" value="InterPro"/>
</dbReference>
<dbReference type="OrthoDB" id="3033689at2759"/>
<evidence type="ECO:0000313" key="4">
    <source>
        <dbReference type="Proteomes" id="UP000298061"/>
    </source>
</evidence>
<dbReference type="AlphaFoldDB" id="A0A4Z0A7K9"/>
<dbReference type="PANTHER" id="PTHR10982:SF21">
    <property type="entry name" value="FATTY ACID SYNTHASE SUBUNIT BETA"/>
    <property type="match status" value="1"/>
</dbReference>
<dbReference type="STRING" id="135208.A0A4Z0A7K9"/>
<dbReference type="Gene3D" id="3.30.70.3320">
    <property type="match status" value="1"/>
</dbReference>
<comment type="caution">
    <text evidence="3">The sequence shown here is derived from an EMBL/GenBank/DDBJ whole genome shotgun (WGS) entry which is preliminary data.</text>
</comment>
<evidence type="ECO:0000313" key="3">
    <source>
        <dbReference type="EMBL" id="TFY83042.1"/>
    </source>
</evidence>
<dbReference type="InterPro" id="IPR003965">
    <property type="entry name" value="Fatty_acid_synthase"/>
</dbReference>
<dbReference type="GO" id="GO:0004312">
    <property type="term" value="F:fatty acid synthase activity"/>
    <property type="evidence" value="ECO:0007669"/>
    <property type="project" value="InterPro"/>
</dbReference>
<name>A0A4Z0A7K9_9AGAM</name>
<keyword evidence="1" id="KW-0808">Transferase</keyword>
<dbReference type="PRINTS" id="PR01483">
    <property type="entry name" value="FASYNTHASE"/>
</dbReference>
<dbReference type="InterPro" id="IPR050830">
    <property type="entry name" value="Fungal_FAS"/>
</dbReference>
<dbReference type="PANTHER" id="PTHR10982">
    <property type="entry name" value="MALONYL COA-ACYL CARRIER PROTEIN TRANSACYLASE"/>
    <property type="match status" value="1"/>
</dbReference>
<dbReference type="GO" id="GO:0004318">
    <property type="term" value="F:enoyl-[acyl-carrier-protein] reductase (NADH) activity"/>
    <property type="evidence" value="ECO:0007669"/>
    <property type="project" value="InterPro"/>
</dbReference>
<dbReference type="GO" id="GO:0006633">
    <property type="term" value="P:fatty acid biosynthetic process"/>
    <property type="evidence" value="ECO:0007669"/>
    <property type="project" value="InterPro"/>
</dbReference>
<reference evidence="3 4" key="1">
    <citation type="submission" date="2019-02" db="EMBL/GenBank/DDBJ databases">
        <title>Genome sequencing of the rare red list fungi Hericium alpestre (H. flagellum).</title>
        <authorList>
            <person name="Buettner E."/>
            <person name="Kellner H."/>
        </authorList>
    </citation>
    <scope>NUCLEOTIDE SEQUENCE [LARGE SCALE GENOMIC DNA]</scope>
    <source>
        <strain evidence="3 4">DSM 108284</strain>
    </source>
</reference>
<gene>
    <name evidence="3" type="ORF">EWM64_g962</name>
</gene>
<dbReference type="Pfam" id="PF08354">
    <property type="entry name" value="Fas1-AflB-like_hel"/>
    <property type="match status" value="1"/>
</dbReference>
<dbReference type="InterPro" id="IPR013565">
    <property type="entry name" value="Fas1/AflB-like_central"/>
</dbReference>
<protein>
    <recommendedName>
        <fullName evidence="2">Fatty acid synthase beta subunit AflB /Fas1-like central domain-containing protein</fullName>
    </recommendedName>
</protein>
<proteinExistence type="predicted"/>
<dbReference type="InterPro" id="IPR013785">
    <property type="entry name" value="Aldolase_TIM"/>
</dbReference>
<dbReference type="Gene3D" id="3.20.20.70">
    <property type="entry name" value="Aldolase class I"/>
    <property type="match status" value="1"/>
</dbReference>
<evidence type="ECO:0000259" key="2">
    <source>
        <dbReference type="Pfam" id="PF08354"/>
    </source>
</evidence>
<dbReference type="Proteomes" id="UP000298061">
    <property type="component" value="Unassembled WGS sequence"/>
</dbReference>
<dbReference type="EMBL" id="SFCI01000057">
    <property type="protein sequence ID" value="TFY83042.1"/>
    <property type="molecule type" value="Genomic_DNA"/>
</dbReference>
<evidence type="ECO:0000256" key="1">
    <source>
        <dbReference type="ARBA" id="ARBA00022679"/>
    </source>
</evidence>
<organism evidence="3 4">
    <name type="scientific">Hericium alpestre</name>
    <dbReference type="NCBI Taxonomy" id="135208"/>
    <lineage>
        <taxon>Eukaryota</taxon>
        <taxon>Fungi</taxon>
        <taxon>Dikarya</taxon>
        <taxon>Basidiomycota</taxon>
        <taxon>Agaricomycotina</taxon>
        <taxon>Agaricomycetes</taxon>
        <taxon>Russulales</taxon>
        <taxon>Hericiaceae</taxon>
        <taxon>Hericium</taxon>
    </lineage>
</organism>